<evidence type="ECO:0000313" key="4">
    <source>
        <dbReference type="Proteomes" id="UP000661918"/>
    </source>
</evidence>
<dbReference type="EMBL" id="BMOM01000003">
    <property type="protein sequence ID" value="GGM00806.1"/>
    <property type="molecule type" value="Genomic_DNA"/>
</dbReference>
<proteinExistence type="predicted"/>
<feature type="compositionally biased region" description="Gly residues" evidence="1">
    <location>
        <begin position="133"/>
        <end position="169"/>
    </location>
</feature>
<organism evidence="3 4">
    <name type="scientific">Deinococcus aerophilus</name>
    <dbReference type="NCBI Taxonomy" id="522488"/>
    <lineage>
        <taxon>Bacteria</taxon>
        <taxon>Thermotogati</taxon>
        <taxon>Deinococcota</taxon>
        <taxon>Deinococci</taxon>
        <taxon>Deinococcales</taxon>
        <taxon>Deinococcaceae</taxon>
        <taxon>Deinococcus</taxon>
    </lineage>
</organism>
<feature type="chain" id="PRO_5047163718" evidence="2">
    <location>
        <begin position="20"/>
        <end position="207"/>
    </location>
</feature>
<feature type="compositionally biased region" description="Low complexity" evidence="1">
    <location>
        <begin position="170"/>
        <end position="179"/>
    </location>
</feature>
<gene>
    <name evidence="3" type="ORF">GCM10010841_06720</name>
</gene>
<evidence type="ECO:0000256" key="2">
    <source>
        <dbReference type="SAM" id="SignalP"/>
    </source>
</evidence>
<feature type="signal peptide" evidence="2">
    <location>
        <begin position="1"/>
        <end position="19"/>
    </location>
</feature>
<dbReference type="RefSeq" id="WP_188901334.1">
    <property type="nucleotide sequence ID" value="NZ_BMOM01000003.1"/>
</dbReference>
<name>A0ABQ2GLT9_9DEIO</name>
<reference evidence="4" key="1">
    <citation type="journal article" date="2019" name="Int. J. Syst. Evol. Microbiol.">
        <title>The Global Catalogue of Microorganisms (GCM) 10K type strain sequencing project: providing services to taxonomists for standard genome sequencing and annotation.</title>
        <authorList>
            <consortium name="The Broad Institute Genomics Platform"/>
            <consortium name="The Broad Institute Genome Sequencing Center for Infectious Disease"/>
            <person name="Wu L."/>
            <person name="Ma J."/>
        </authorList>
    </citation>
    <scope>NUCLEOTIDE SEQUENCE [LARGE SCALE GENOMIC DNA]</scope>
    <source>
        <strain evidence="4">JCM 15443</strain>
    </source>
</reference>
<dbReference type="Proteomes" id="UP000661918">
    <property type="component" value="Unassembled WGS sequence"/>
</dbReference>
<comment type="caution">
    <text evidence="3">The sequence shown here is derived from an EMBL/GenBank/DDBJ whole genome shotgun (WGS) entry which is preliminary data.</text>
</comment>
<accession>A0ABQ2GLT9</accession>
<keyword evidence="2" id="KW-0732">Signal</keyword>
<feature type="region of interest" description="Disordered" evidence="1">
    <location>
        <begin position="121"/>
        <end position="191"/>
    </location>
</feature>
<keyword evidence="4" id="KW-1185">Reference proteome</keyword>
<evidence type="ECO:0000256" key="1">
    <source>
        <dbReference type="SAM" id="MobiDB-lite"/>
    </source>
</evidence>
<protein>
    <submittedName>
        <fullName evidence="3">Uncharacterized protein</fullName>
    </submittedName>
</protein>
<feature type="compositionally biased region" description="Low complexity" evidence="1">
    <location>
        <begin position="121"/>
        <end position="132"/>
    </location>
</feature>
<sequence length="207" mass="21697">MKNVLVFTAALTLIPLASAQQNGSAQNRQMTPEMRARMAQMQPINDLSQTVRLLPDLEKNKATAMTKTQAKSLLTLLGTLQKASAIQPNDAKKYLAQIEDKILTDKQLTALDDLMLKAEQQRTAQRTQRQAGGTQGGAGVRIPGLPGGGLGGGAGGGGQRSGGQGGNGANSGQNAQGGQFDPTKFNPFKQGRGADALKAYIAVLQKK</sequence>
<evidence type="ECO:0000313" key="3">
    <source>
        <dbReference type="EMBL" id="GGM00806.1"/>
    </source>
</evidence>